<dbReference type="PANTHER" id="PTHR45266">
    <property type="entry name" value="OXALOACETATE DECARBOXYLASE ALPHA CHAIN"/>
    <property type="match status" value="1"/>
</dbReference>
<proteinExistence type="predicted"/>
<dbReference type="InterPro" id="IPR001249">
    <property type="entry name" value="AcCoA_biotinCC"/>
</dbReference>
<dbReference type="NCBIfam" id="TIGR00531">
    <property type="entry name" value="BCCP"/>
    <property type="match status" value="1"/>
</dbReference>
<protein>
    <recommendedName>
        <fullName evidence="1 3">Biotin carboxyl carrier protein of acetyl-CoA carboxylase</fullName>
    </recommendedName>
</protein>
<dbReference type="SUPFAM" id="SSF51230">
    <property type="entry name" value="Single hybrid motif"/>
    <property type="match status" value="1"/>
</dbReference>
<dbReference type="InterPro" id="IPR000089">
    <property type="entry name" value="Biotin_lipoyl"/>
</dbReference>
<keyword evidence="3" id="KW-0443">Lipid metabolism</keyword>
<accession>A0ABV4BSV2</accession>
<dbReference type="CDD" id="cd06850">
    <property type="entry name" value="biotinyl_domain"/>
    <property type="match status" value="1"/>
</dbReference>
<sequence length="171" mass="19295">MDFKAIENIIKTMDDSKLGYLEVNWQDISIIMKKEGERGNIKQINFVKEDEPKENDMLKKYVSKKKDKENGTLGELSSDKKEKNVVGEDNNIKNVISPIVGTFYSSPNPGKPAFVSIGSKVKKGDTLCVIEAMKLMNEIQTEADGEVVEILAKDKQMVEYGETLFKIRTNI</sequence>
<dbReference type="Gene3D" id="2.40.50.100">
    <property type="match status" value="1"/>
</dbReference>
<keyword evidence="2 3" id="KW-0092">Biotin</keyword>
<dbReference type="Proteomes" id="UP001564657">
    <property type="component" value="Unassembled WGS sequence"/>
</dbReference>
<name>A0ABV4BSV2_9CLOT</name>
<dbReference type="GO" id="GO:0003989">
    <property type="term" value="F:acetyl-CoA carboxylase activity"/>
    <property type="evidence" value="ECO:0007669"/>
    <property type="project" value="UniProtKB-EC"/>
</dbReference>
<evidence type="ECO:0000256" key="2">
    <source>
        <dbReference type="ARBA" id="ARBA00023267"/>
    </source>
</evidence>
<keyword evidence="5" id="KW-0436">Ligase</keyword>
<dbReference type="RefSeq" id="WP_369704682.1">
    <property type="nucleotide sequence ID" value="NZ_JBGEWD010000010.1"/>
</dbReference>
<keyword evidence="3" id="KW-0276">Fatty acid metabolism</keyword>
<evidence type="ECO:0000313" key="5">
    <source>
        <dbReference type="EMBL" id="MEY8000791.1"/>
    </source>
</evidence>
<dbReference type="InterPro" id="IPR050709">
    <property type="entry name" value="Biotin_Carboxyl_Carrier/Decarb"/>
</dbReference>
<feature type="domain" description="Lipoyl-binding" evidence="4">
    <location>
        <begin position="92"/>
        <end position="168"/>
    </location>
</feature>
<keyword evidence="3" id="KW-0444">Lipid biosynthesis</keyword>
<evidence type="ECO:0000259" key="4">
    <source>
        <dbReference type="PROSITE" id="PS50968"/>
    </source>
</evidence>
<dbReference type="PANTHER" id="PTHR45266:SF3">
    <property type="entry name" value="OXALOACETATE DECARBOXYLASE ALPHA CHAIN"/>
    <property type="match status" value="1"/>
</dbReference>
<organism evidence="5 6">
    <name type="scientific">Clostridium moutaii</name>
    <dbReference type="NCBI Taxonomy" id="3240932"/>
    <lineage>
        <taxon>Bacteria</taxon>
        <taxon>Bacillati</taxon>
        <taxon>Bacillota</taxon>
        <taxon>Clostridia</taxon>
        <taxon>Eubacteriales</taxon>
        <taxon>Clostridiaceae</taxon>
        <taxon>Clostridium</taxon>
    </lineage>
</organism>
<comment type="pathway">
    <text evidence="3">Lipid metabolism; fatty acid biosynthesis.</text>
</comment>
<comment type="function">
    <text evidence="3">This protein is a component of the acetyl coenzyme A carboxylase complex; first, biotin carboxylase catalyzes the carboxylation of the carrier protein and then the transcarboxylase transfers the carboxyl group to form malonyl-CoA.</text>
</comment>
<evidence type="ECO:0000256" key="3">
    <source>
        <dbReference type="RuleBase" id="RU364072"/>
    </source>
</evidence>
<dbReference type="InterPro" id="IPR011053">
    <property type="entry name" value="Single_hybrid_motif"/>
</dbReference>
<dbReference type="Pfam" id="PF00364">
    <property type="entry name" value="Biotin_lipoyl"/>
    <property type="match status" value="1"/>
</dbReference>
<dbReference type="EMBL" id="JBGEWD010000010">
    <property type="protein sequence ID" value="MEY8000791.1"/>
    <property type="molecule type" value="Genomic_DNA"/>
</dbReference>
<comment type="caution">
    <text evidence="5">The sequence shown here is derived from an EMBL/GenBank/DDBJ whole genome shotgun (WGS) entry which is preliminary data.</text>
</comment>
<keyword evidence="6" id="KW-1185">Reference proteome</keyword>
<evidence type="ECO:0000256" key="1">
    <source>
        <dbReference type="ARBA" id="ARBA00017562"/>
    </source>
</evidence>
<keyword evidence="3" id="KW-0275">Fatty acid biosynthesis</keyword>
<gene>
    <name evidence="5" type="primary">accB</name>
    <name evidence="5" type="ORF">AB8U03_11405</name>
</gene>
<evidence type="ECO:0000313" key="6">
    <source>
        <dbReference type="Proteomes" id="UP001564657"/>
    </source>
</evidence>
<reference evidence="5 6" key="1">
    <citation type="submission" date="2024-08" db="EMBL/GenBank/DDBJ databases">
        <title>Clostridium lapicellarii sp. nov., and Clostridium renhuaiense sp. nov., two species isolated from the mud in a fermentation cellar used for producing sauce-flavour Chinese liquors.</title>
        <authorList>
            <person name="Yang F."/>
            <person name="Wang H."/>
            <person name="Chen L.Q."/>
            <person name="Zhou N."/>
            <person name="Lu J.J."/>
            <person name="Pu X.X."/>
            <person name="Wan B."/>
            <person name="Wang L."/>
            <person name="Liu S.J."/>
        </authorList>
    </citation>
    <scope>NUCLEOTIDE SEQUENCE [LARGE SCALE GENOMIC DNA]</scope>
    <source>
        <strain evidence="5 6">MT-5</strain>
    </source>
</reference>
<dbReference type="PROSITE" id="PS50968">
    <property type="entry name" value="BIOTINYL_LIPOYL"/>
    <property type="match status" value="1"/>
</dbReference>
<dbReference type="PRINTS" id="PR01071">
    <property type="entry name" value="ACOABIOTINCC"/>
</dbReference>